<organism evidence="2">
    <name type="scientific">Solanum chacoense</name>
    <name type="common">Chaco potato</name>
    <dbReference type="NCBI Taxonomy" id="4108"/>
    <lineage>
        <taxon>Eukaryota</taxon>
        <taxon>Viridiplantae</taxon>
        <taxon>Streptophyta</taxon>
        <taxon>Embryophyta</taxon>
        <taxon>Tracheophyta</taxon>
        <taxon>Spermatophyta</taxon>
        <taxon>Magnoliopsida</taxon>
        <taxon>eudicotyledons</taxon>
        <taxon>Gunneridae</taxon>
        <taxon>Pentapetalae</taxon>
        <taxon>asterids</taxon>
        <taxon>lamiids</taxon>
        <taxon>Solanales</taxon>
        <taxon>Solanaceae</taxon>
        <taxon>Solanoideae</taxon>
        <taxon>Solaneae</taxon>
        <taxon>Solanum</taxon>
    </lineage>
</organism>
<reference evidence="2" key="1">
    <citation type="submission" date="2015-12" db="EMBL/GenBank/DDBJ databases">
        <title>Gene expression during late stages of embryo sac development: a critical building block for successful pollen-pistil interactions.</title>
        <authorList>
            <person name="Liu Y."/>
            <person name="Joly V."/>
            <person name="Sabar M."/>
            <person name="Matton D.P."/>
        </authorList>
    </citation>
    <scope>NUCLEOTIDE SEQUENCE</scope>
</reference>
<dbReference type="EMBL" id="GEDG01017373">
    <property type="protein sequence ID" value="JAP21726.1"/>
    <property type="molecule type" value="Transcribed_RNA"/>
</dbReference>
<dbReference type="PROSITE" id="PS50994">
    <property type="entry name" value="INTEGRASE"/>
    <property type="match status" value="1"/>
</dbReference>
<protein>
    <submittedName>
        <fullName evidence="2">Putative ovule protein</fullName>
    </submittedName>
</protein>
<dbReference type="InterPro" id="IPR039537">
    <property type="entry name" value="Retrotran_Ty1/copia-like"/>
</dbReference>
<dbReference type="SUPFAM" id="SSF53098">
    <property type="entry name" value="Ribonuclease H-like"/>
    <property type="match status" value="1"/>
</dbReference>
<evidence type="ECO:0000313" key="2">
    <source>
        <dbReference type="EMBL" id="JAP21726.1"/>
    </source>
</evidence>
<feature type="domain" description="Integrase catalytic" evidence="1">
    <location>
        <begin position="30"/>
        <end position="186"/>
    </location>
</feature>
<dbReference type="PANTHER" id="PTHR42648">
    <property type="entry name" value="TRANSPOSASE, PUTATIVE-RELATED"/>
    <property type="match status" value="1"/>
</dbReference>
<evidence type="ECO:0000259" key="1">
    <source>
        <dbReference type="PROSITE" id="PS50994"/>
    </source>
</evidence>
<dbReference type="GO" id="GO:0015074">
    <property type="term" value="P:DNA integration"/>
    <property type="evidence" value="ECO:0007669"/>
    <property type="project" value="InterPro"/>
</dbReference>
<name>A0A0V0HMV8_SOLCH</name>
<proteinExistence type="predicted"/>
<dbReference type="Gene3D" id="3.30.420.10">
    <property type="entry name" value="Ribonuclease H-like superfamily/Ribonuclease H"/>
    <property type="match status" value="1"/>
</dbReference>
<dbReference type="InterPro" id="IPR012337">
    <property type="entry name" value="RNaseH-like_sf"/>
</dbReference>
<dbReference type="InterPro" id="IPR001584">
    <property type="entry name" value="Integrase_cat-core"/>
</dbReference>
<dbReference type="PANTHER" id="PTHR42648:SF18">
    <property type="entry name" value="RETROTRANSPOSON, UNCLASSIFIED-LIKE PROTEIN"/>
    <property type="match status" value="1"/>
</dbReference>
<dbReference type="AlphaFoldDB" id="A0A0V0HMV8"/>
<dbReference type="GO" id="GO:0003676">
    <property type="term" value="F:nucleic acid binding"/>
    <property type="evidence" value="ECO:0007669"/>
    <property type="project" value="InterPro"/>
</dbReference>
<dbReference type="Pfam" id="PF00665">
    <property type="entry name" value="rve"/>
    <property type="match status" value="1"/>
</dbReference>
<accession>A0A0V0HMV8</accession>
<sequence>MYEKGLTKDLPEISLSKEVCESCQMGKVHRKSFPKSATWRATEKLELVHTDVCGPMQASSLGHNKYFVLFIDDLSRMTWVYFLSNKSQVFSVFKKFRAFTERQSGCKLKALRSDNGGEYTSNEFNKYCEDMGIDHKLTVSYSPEQNGVSERKNRTVVEMARCLLLEKKLPQSFLGRSYSYFSVFVK</sequence>
<dbReference type="InterPro" id="IPR036397">
    <property type="entry name" value="RNaseH_sf"/>
</dbReference>